<feature type="region of interest" description="Disordered" evidence="1">
    <location>
        <begin position="170"/>
        <end position="196"/>
    </location>
</feature>
<dbReference type="Pfam" id="PF04801">
    <property type="entry name" value="RPC5"/>
    <property type="match status" value="2"/>
</dbReference>
<gene>
    <name evidence="2" type="ORF">V5799_008464</name>
</gene>
<feature type="region of interest" description="Disordered" evidence="1">
    <location>
        <begin position="76"/>
        <end position="96"/>
    </location>
</feature>
<evidence type="ECO:0000313" key="2">
    <source>
        <dbReference type="EMBL" id="KAK8785167.1"/>
    </source>
</evidence>
<sequence length="644" mass="71659">MAAASTSSADAGNGCRDDEVITELDVYLSKALADNLFLLQYSEQPPSSRNARQVVEARVKLNKRNLELEYLVRTGNPANSRKLPSDSANSGADQSTEVDLAAGSIDDRCIKTELWTSSSTNQCLDVKPAIHTSDDQNSDVRPVTDAGVIQFMEAEPVLNAAIRHIINDRKEDVPASSSTPRGPVPDFGTGQSTEIPAQLSERLRLVDRLVMTSTDSSVSPESSAVGLLFSGELHLSPLSAVFRMAPTMLHMDQMPAVFPTFETSEENGEQGSEVEPREEVDELFFATRSFEDGSDEEFRRAFEQPVEEENEEPPWVEATFHGFGTEMSLVERQLLICPETREEVPFRPAASQRFLQDLIDGHTTENVPEQAHPIADSVQDKENPEERSMHGLRCLLLEDRIKTILRNANVVEFSKLMSVLPAKSDSAMVLVFLEQVAVLVQGCWVVKSEVLYPSGSFSPRTGVRAKILQRARDLLLLLYTESRHVMEPMFTQSLKYRGSSLPEEDVRALLQGIATPSPAGWEFKVACDRNFINQYPDVAQRQTDLWSEKRVIISKTFRFPAQDEFQETVPSQPTADTTRRIQRRPVNFRNHARISQDHTQVTNGAELAGGAENETPPICRHDRQDTSFRSGSAGPPSKLKKTSV</sequence>
<dbReference type="GO" id="GO:0005666">
    <property type="term" value="C:RNA polymerase III complex"/>
    <property type="evidence" value="ECO:0007669"/>
    <property type="project" value="TreeGrafter"/>
</dbReference>
<reference evidence="2 3" key="1">
    <citation type="journal article" date="2023" name="Arcadia Sci">
        <title>De novo assembly of a long-read Amblyomma americanum tick genome.</title>
        <authorList>
            <person name="Chou S."/>
            <person name="Poskanzer K.E."/>
            <person name="Rollins M."/>
            <person name="Thuy-Boun P.S."/>
        </authorList>
    </citation>
    <scope>NUCLEOTIDE SEQUENCE [LARGE SCALE GENOMIC DNA]</scope>
    <source>
        <strain evidence="2">F_SG_1</strain>
        <tissue evidence="2">Salivary glands</tissue>
    </source>
</reference>
<dbReference type="GO" id="GO:0042797">
    <property type="term" value="P:tRNA transcription by RNA polymerase III"/>
    <property type="evidence" value="ECO:0007669"/>
    <property type="project" value="TreeGrafter"/>
</dbReference>
<accession>A0AAQ4FD72</accession>
<name>A0AAQ4FD72_AMBAM</name>
<feature type="region of interest" description="Disordered" evidence="1">
    <location>
        <begin position="564"/>
        <end position="644"/>
    </location>
</feature>
<feature type="compositionally biased region" description="Polar residues" evidence="1">
    <location>
        <begin position="86"/>
        <end position="96"/>
    </location>
</feature>
<dbReference type="PANTHER" id="PTHR12069:SF0">
    <property type="entry name" value="DNA-DIRECTED RNA POLYMERASE III SUBUNIT RPC5"/>
    <property type="match status" value="1"/>
</dbReference>
<comment type="caution">
    <text evidence="2">The sequence shown here is derived from an EMBL/GenBank/DDBJ whole genome shotgun (WGS) entry which is preliminary data.</text>
</comment>
<keyword evidence="3" id="KW-1185">Reference proteome</keyword>
<dbReference type="PANTHER" id="PTHR12069">
    <property type="entry name" value="DNA-DIRECTED RNA POLYMERASES III 80 KDA POLYPEPTIDE RNA POLYMERASE III SUBUNIT 5"/>
    <property type="match status" value="1"/>
</dbReference>
<evidence type="ECO:0008006" key="4">
    <source>
        <dbReference type="Google" id="ProtNLM"/>
    </source>
</evidence>
<dbReference type="InterPro" id="IPR006886">
    <property type="entry name" value="RNA_pol_III_Rpc5"/>
</dbReference>
<organism evidence="2 3">
    <name type="scientific">Amblyomma americanum</name>
    <name type="common">Lone star tick</name>
    <dbReference type="NCBI Taxonomy" id="6943"/>
    <lineage>
        <taxon>Eukaryota</taxon>
        <taxon>Metazoa</taxon>
        <taxon>Ecdysozoa</taxon>
        <taxon>Arthropoda</taxon>
        <taxon>Chelicerata</taxon>
        <taxon>Arachnida</taxon>
        <taxon>Acari</taxon>
        <taxon>Parasitiformes</taxon>
        <taxon>Ixodida</taxon>
        <taxon>Ixodoidea</taxon>
        <taxon>Ixodidae</taxon>
        <taxon>Amblyomminae</taxon>
        <taxon>Amblyomma</taxon>
    </lineage>
</organism>
<dbReference type="EMBL" id="JARKHS020003847">
    <property type="protein sequence ID" value="KAK8785167.1"/>
    <property type="molecule type" value="Genomic_DNA"/>
</dbReference>
<evidence type="ECO:0000313" key="3">
    <source>
        <dbReference type="Proteomes" id="UP001321473"/>
    </source>
</evidence>
<protein>
    <recommendedName>
        <fullName evidence="4">DNA-directed RNA polymerase III subunit RPC5</fullName>
    </recommendedName>
</protein>
<evidence type="ECO:0000256" key="1">
    <source>
        <dbReference type="SAM" id="MobiDB-lite"/>
    </source>
</evidence>
<dbReference type="AlphaFoldDB" id="A0AAQ4FD72"/>
<proteinExistence type="predicted"/>
<dbReference type="Proteomes" id="UP001321473">
    <property type="component" value="Unassembled WGS sequence"/>
</dbReference>